<comment type="caution">
    <text evidence="2">The sequence shown here is derived from an EMBL/GenBank/DDBJ whole genome shotgun (WGS) entry which is preliminary data.</text>
</comment>
<reference evidence="2" key="1">
    <citation type="journal article" date="2022" name="bioRxiv">
        <title>Sequencing and chromosome-scale assembly of the giantPleurodeles waltlgenome.</title>
        <authorList>
            <person name="Brown T."/>
            <person name="Elewa A."/>
            <person name="Iarovenko S."/>
            <person name="Subramanian E."/>
            <person name="Araus A.J."/>
            <person name="Petzold A."/>
            <person name="Susuki M."/>
            <person name="Suzuki K.-i.T."/>
            <person name="Hayashi T."/>
            <person name="Toyoda A."/>
            <person name="Oliveira C."/>
            <person name="Osipova E."/>
            <person name="Leigh N.D."/>
            <person name="Simon A."/>
            <person name="Yun M.H."/>
        </authorList>
    </citation>
    <scope>NUCLEOTIDE SEQUENCE</scope>
    <source>
        <strain evidence="2">20211129_DDA</strain>
        <tissue evidence="2">Liver</tissue>
    </source>
</reference>
<sequence length="205" mass="22658">MQTSPRCPWWPLASRTVQTGPGALVYPCCSVDGGSGQHQEEEAGEGGLEPDPSEIGRALADQRDTTFGDEGTQDPRVPRHEEESLACAQALKKKKREGRAIDARTHRSAIPRPAEPRRPRGHQKLTRTCQHGAAALQLRRRRPTGGGRTLRPGRPHAPVKRNAHRQAPRVKSDAGARQVRRPERVRNAQALRCATLQPSPRRKCP</sequence>
<accession>A0AAV7L915</accession>
<dbReference type="AlphaFoldDB" id="A0AAV7L915"/>
<feature type="region of interest" description="Disordered" evidence="1">
    <location>
        <begin position="33"/>
        <end position="205"/>
    </location>
</feature>
<evidence type="ECO:0000313" key="3">
    <source>
        <dbReference type="Proteomes" id="UP001066276"/>
    </source>
</evidence>
<protein>
    <submittedName>
        <fullName evidence="2">Uncharacterized protein</fullName>
    </submittedName>
</protein>
<gene>
    <name evidence="2" type="ORF">NDU88_000194</name>
</gene>
<organism evidence="2 3">
    <name type="scientific">Pleurodeles waltl</name>
    <name type="common">Iberian ribbed newt</name>
    <dbReference type="NCBI Taxonomy" id="8319"/>
    <lineage>
        <taxon>Eukaryota</taxon>
        <taxon>Metazoa</taxon>
        <taxon>Chordata</taxon>
        <taxon>Craniata</taxon>
        <taxon>Vertebrata</taxon>
        <taxon>Euteleostomi</taxon>
        <taxon>Amphibia</taxon>
        <taxon>Batrachia</taxon>
        <taxon>Caudata</taxon>
        <taxon>Salamandroidea</taxon>
        <taxon>Salamandridae</taxon>
        <taxon>Pleurodelinae</taxon>
        <taxon>Pleurodeles</taxon>
    </lineage>
</organism>
<feature type="compositionally biased region" description="Basic and acidic residues" evidence="1">
    <location>
        <begin position="170"/>
        <end position="186"/>
    </location>
</feature>
<feature type="compositionally biased region" description="Basic residues" evidence="1">
    <location>
        <begin position="151"/>
        <end position="168"/>
    </location>
</feature>
<keyword evidence="3" id="KW-1185">Reference proteome</keyword>
<name>A0AAV7L915_PLEWA</name>
<evidence type="ECO:0000256" key="1">
    <source>
        <dbReference type="SAM" id="MobiDB-lite"/>
    </source>
</evidence>
<dbReference type="EMBL" id="JANPWB010000015">
    <property type="protein sequence ID" value="KAJ1086999.1"/>
    <property type="molecule type" value="Genomic_DNA"/>
</dbReference>
<dbReference type="Proteomes" id="UP001066276">
    <property type="component" value="Chromosome 11"/>
</dbReference>
<proteinExistence type="predicted"/>
<evidence type="ECO:0000313" key="2">
    <source>
        <dbReference type="EMBL" id="KAJ1086999.1"/>
    </source>
</evidence>